<gene>
    <name evidence="1" type="ORF">HT99x_01204</name>
</gene>
<dbReference type="EMBL" id="LKAJ01000003">
    <property type="protein sequence ID" value="KRG22010.1"/>
    <property type="molecule type" value="Genomic_DNA"/>
</dbReference>
<name>A0A0Q9YWW1_9GAMM</name>
<proteinExistence type="predicted"/>
<protein>
    <submittedName>
        <fullName evidence="1">Uncharacterized protein</fullName>
    </submittedName>
</protein>
<reference evidence="1" key="1">
    <citation type="submission" date="2015-09" db="EMBL/GenBank/DDBJ databases">
        <title>Draft Genome Sequences of Two Novel Amoeba-resistant Intranuclear Bacteria, Candidatus Berkiella cookevillensis and Candidatus Berkiella aquae.</title>
        <authorList>
            <person name="Mehari Y.T."/>
            <person name="Arivett B.A."/>
            <person name="Farone A.L."/>
            <person name="Gunderson J.H."/>
            <person name="Farone M.B."/>
        </authorList>
    </citation>
    <scope>NUCLEOTIDE SEQUENCE [LARGE SCALE GENOMIC DNA]</scope>
    <source>
        <strain evidence="1">HT99</strain>
    </source>
</reference>
<comment type="caution">
    <text evidence="1">The sequence shown here is derived from an EMBL/GenBank/DDBJ whole genome shotgun (WGS) entry which is preliminary data.</text>
</comment>
<dbReference type="AlphaFoldDB" id="A0A0Q9YWW1"/>
<evidence type="ECO:0000313" key="1">
    <source>
        <dbReference type="EMBL" id="KRG22010.1"/>
    </source>
</evidence>
<accession>A0A0Q9YWW1</accession>
<sequence>MHTQMDCHAKDGANFVGNSQRQATKEIENTVKSSHMHRTTKSLLPLLR</sequence>
<organism evidence="1">
    <name type="scientific">Candidatus Berkiella aquae</name>
    <dbReference type="NCBI Taxonomy" id="295108"/>
    <lineage>
        <taxon>Bacteria</taxon>
        <taxon>Pseudomonadati</taxon>
        <taxon>Pseudomonadota</taxon>
        <taxon>Gammaproteobacteria</taxon>
        <taxon>Candidatus Berkiellales</taxon>
        <taxon>Candidatus Berkiellaceae</taxon>
        <taxon>Candidatus Berkiella</taxon>
    </lineage>
</organism>